<dbReference type="Pfam" id="PF16976">
    <property type="entry name" value="RcpC"/>
    <property type="match status" value="1"/>
</dbReference>
<accession>A0ABN4KZ74</accession>
<feature type="domain" description="SAF" evidence="1">
    <location>
        <begin position="44"/>
        <end position="106"/>
    </location>
</feature>
<reference evidence="2" key="1">
    <citation type="submission" date="2018-01" db="EMBL/GenBank/DDBJ databases">
        <title>FDA dAtabase for Regulatory Grade micrObial Sequences (FDA-ARGOS): Supporting development and validation of Infectious Disease Dx tests.</title>
        <authorList>
            <person name="Hoffmann M."/>
            <person name="Allard M."/>
            <person name="Evans P."/>
            <person name="Brown E."/>
            <person name="Tallon L."/>
            <person name="Sadzewicz L."/>
            <person name="Sengamalay N."/>
            <person name="Ott S."/>
            <person name="Godinez A."/>
            <person name="Nagaraj S."/>
            <person name="Vyas G."/>
            <person name="Aluvathingal J."/>
            <person name="Nadendla S."/>
            <person name="Geyer C."/>
            <person name="Sichtig H."/>
        </authorList>
    </citation>
    <scope>NUCLEOTIDE SEQUENCE</scope>
    <source>
        <strain evidence="2">FDAARGOS_107</strain>
    </source>
</reference>
<protein>
    <submittedName>
        <fullName evidence="2">Flp pilus assembly protein CpaB</fullName>
    </submittedName>
</protein>
<organism evidence="2 3">
    <name type="scientific">Vibrio harveyi</name>
    <name type="common">Beneckea harveyi</name>
    <dbReference type="NCBI Taxonomy" id="669"/>
    <lineage>
        <taxon>Bacteria</taxon>
        <taxon>Pseudomonadati</taxon>
        <taxon>Pseudomonadota</taxon>
        <taxon>Gammaproteobacteria</taxon>
        <taxon>Vibrionales</taxon>
        <taxon>Vibrionaceae</taxon>
        <taxon>Vibrio</taxon>
    </lineage>
</organism>
<dbReference type="InterPro" id="IPR036732">
    <property type="entry name" value="AFP_Neu5c_C_sf"/>
</dbReference>
<dbReference type="CDD" id="cd11614">
    <property type="entry name" value="SAF_CpaB_FlgA_like"/>
    <property type="match status" value="1"/>
</dbReference>
<evidence type="ECO:0000259" key="1">
    <source>
        <dbReference type="SMART" id="SM00858"/>
    </source>
</evidence>
<dbReference type="InterPro" id="IPR013974">
    <property type="entry name" value="SAF"/>
</dbReference>
<dbReference type="InterPro" id="IPR017592">
    <property type="entry name" value="Pilus_assmbl_Flp-typ_CpaB"/>
</dbReference>
<dbReference type="SUPFAM" id="SSF51269">
    <property type="entry name" value="AFP III-like domain"/>
    <property type="match status" value="1"/>
</dbReference>
<name>A0ABN4KZ74_VIBHA</name>
<dbReference type="EMBL" id="CP014038">
    <property type="protein sequence ID" value="AMF97333.1"/>
    <property type="molecule type" value="Genomic_DNA"/>
</dbReference>
<dbReference type="Proteomes" id="UP000067422">
    <property type="component" value="Chromosome 1"/>
</dbReference>
<evidence type="ECO:0000313" key="3">
    <source>
        <dbReference type="Proteomes" id="UP000067422"/>
    </source>
</evidence>
<dbReference type="Gene3D" id="3.90.1210.10">
    <property type="entry name" value="Antifreeze-like/N-acetylneuraminic acid synthase C-terminal domain"/>
    <property type="match status" value="1"/>
</dbReference>
<dbReference type="NCBIfam" id="TIGR03177">
    <property type="entry name" value="pilus_cpaB"/>
    <property type="match status" value="1"/>
</dbReference>
<dbReference type="SMART" id="SM00858">
    <property type="entry name" value="SAF"/>
    <property type="match status" value="1"/>
</dbReference>
<gene>
    <name evidence="2" type="primary">cpaB</name>
    <name evidence="2" type="ORF">AL538_05995</name>
</gene>
<dbReference type="InterPro" id="IPR031571">
    <property type="entry name" value="RcpC_dom"/>
</dbReference>
<evidence type="ECO:0000313" key="2">
    <source>
        <dbReference type="EMBL" id="AMF97333.1"/>
    </source>
</evidence>
<proteinExistence type="predicted"/>
<dbReference type="RefSeq" id="WP_029790388.1">
    <property type="nucleotide sequence ID" value="NZ_AP031614.1"/>
</dbReference>
<keyword evidence="3" id="KW-1185">Reference proteome</keyword>
<sequence length="248" mass="27461">MGSKQVFLLLILSVIFGLGAVFFAKQWLEANQKPTVQIEEIERHPVVVAATEIPAGTVVQDKDLTLKLMEKDWINENNYTDKSELVGQVVANTIYEDEVVHRLRFTLPGEGVTLASLIPEDKRAVTIRVDDVIGVAGFLLPGNKVDILNTIQYQKNIVNTSTVLKNIRVLAVDQTSRSEENSPVIVRAVTLEVSPKEAEKLMTAQSKGGLQLALRNPHAVDKKVRRYVPKPSVTIIRGTETSNIRVSN</sequence>
<dbReference type="Pfam" id="PF08666">
    <property type="entry name" value="SAF"/>
    <property type="match status" value="1"/>
</dbReference>